<reference evidence="1" key="1">
    <citation type="journal article" date="2021" name="Proc. Natl. Acad. Sci. U.S.A.">
        <title>A Catalog of Tens of Thousands of Viruses from Human Metagenomes Reveals Hidden Associations with Chronic Diseases.</title>
        <authorList>
            <person name="Tisza M.J."/>
            <person name="Buck C.B."/>
        </authorList>
    </citation>
    <scope>NUCLEOTIDE SEQUENCE</scope>
    <source>
        <strain evidence="1">CtoC338</strain>
    </source>
</reference>
<protein>
    <submittedName>
        <fullName evidence="1">Hyaluronidase</fullName>
    </submittedName>
</protein>
<dbReference type="EMBL" id="BK032688">
    <property type="protein sequence ID" value="DAF55383.1"/>
    <property type="molecule type" value="Genomic_DNA"/>
</dbReference>
<organism evidence="1">
    <name type="scientific">virus sp. ctoC338</name>
    <dbReference type="NCBI Taxonomy" id="2827997"/>
    <lineage>
        <taxon>Viruses</taxon>
    </lineage>
</organism>
<sequence length="503" mass="52585">MANKTFNTRICLKNDTYANWIANDPIPLKGEVCVVVIPAETGAVQGEPVTLFKVGDGTKKFSQLDFIGAKAADVYSWAKAVTKPEYTANEIKGLADYISGEIQDTDTQYKLEADADDAHKFYLYSKPLNGSWNSTPVSTITIPETVYTLVEGTANGTVKFNGTDVKVHGLGSAAYTDADAYDAKGDADAALVSAKAYADGKDAAIAAAKKAGDDAQSSVDALSDKVGTVTDGKTVVEMIADAKTAATYDDTAVKASIKANADAITILNGTSAVEGSVDKKVADAINEFATKVSDDQTVNTFKELIDYAATHQGEYSTLSGEVQKNTTAIATLNGKDTVAGSVAKTVKDAVDAAQATLQGNIDGKVDKVTGKGLSTNDYTNDEKAKLDGIAEGAQVNVIETVKVNGVALTPSAKAVDVIVPTGTLADKNEVAKADLAAALKTEIEGKVNSADCGDIISHNAAEFATAGHNHDTVYSKLDHNHKIEELEQEVYIVLDCGSASTII</sequence>
<accession>A0A8S5SXG3</accession>
<proteinExistence type="predicted"/>
<evidence type="ECO:0000313" key="1">
    <source>
        <dbReference type="EMBL" id="DAF55383.1"/>
    </source>
</evidence>
<name>A0A8S5SXG3_9VIRU</name>